<organism evidence="4 5">
    <name type="scientific">Genlisea aurea</name>
    <dbReference type="NCBI Taxonomy" id="192259"/>
    <lineage>
        <taxon>Eukaryota</taxon>
        <taxon>Viridiplantae</taxon>
        <taxon>Streptophyta</taxon>
        <taxon>Embryophyta</taxon>
        <taxon>Tracheophyta</taxon>
        <taxon>Spermatophyta</taxon>
        <taxon>Magnoliopsida</taxon>
        <taxon>eudicotyledons</taxon>
        <taxon>Gunneridae</taxon>
        <taxon>Pentapetalae</taxon>
        <taxon>asterids</taxon>
        <taxon>lamiids</taxon>
        <taxon>Lamiales</taxon>
        <taxon>Lentibulariaceae</taxon>
        <taxon>Genlisea</taxon>
    </lineage>
</organism>
<evidence type="ECO:0000313" key="4">
    <source>
        <dbReference type="EMBL" id="EPS71065.1"/>
    </source>
</evidence>
<evidence type="ECO:0000256" key="2">
    <source>
        <dbReference type="SAM" id="MobiDB-lite"/>
    </source>
</evidence>
<evidence type="ECO:0000256" key="1">
    <source>
        <dbReference type="ARBA" id="ARBA00008690"/>
    </source>
</evidence>
<comment type="similarity">
    <text evidence="1">Belongs to the fantastic four family.</text>
</comment>
<sequence length="98" mass="10655">SLEFCTEHLGSETGSDGAPSAPSIARPSDSRAGRIGGGRRKIEISRFPPLLTTMTGARTVELRSRREAGRLIVDAVEAPFRNCRLQAERSDGRLKLSF</sequence>
<dbReference type="Pfam" id="PF11250">
    <property type="entry name" value="FAF"/>
    <property type="match status" value="1"/>
</dbReference>
<dbReference type="PANTHER" id="PTHR33155">
    <property type="entry name" value="FANTASTIC FOUR-LIKE PROTEIN (DUF3049)"/>
    <property type="match status" value="1"/>
</dbReference>
<feature type="domain" description="FAF" evidence="3">
    <location>
        <begin position="46"/>
        <end position="98"/>
    </location>
</feature>
<accession>S8CW65</accession>
<dbReference type="EMBL" id="AUSU01001427">
    <property type="protein sequence ID" value="EPS71065.1"/>
    <property type="molecule type" value="Genomic_DNA"/>
</dbReference>
<name>S8CW65_9LAMI</name>
<feature type="region of interest" description="Disordered" evidence="2">
    <location>
        <begin position="1"/>
        <end position="39"/>
    </location>
</feature>
<feature type="non-terminal residue" evidence="4">
    <location>
        <position position="98"/>
    </location>
</feature>
<dbReference type="AlphaFoldDB" id="S8CW65"/>
<protein>
    <recommendedName>
        <fullName evidence="3">FAF domain-containing protein</fullName>
    </recommendedName>
</protein>
<feature type="non-terminal residue" evidence="4">
    <location>
        <position position="1"/>
    </location>
</feature>
<dbReference type="OrthoDB" id="1916983at2759"/>
<evidence type="ECO:0000313" key="5">
    <source>
        <dbReference type="Proteomes" id="UP000015453"/>
    </source>
</evidence>
<evidence type="ECO:0000259" key="3">
    <source>
        <dbReference type="Pfam" id="PF11250"/>
    </source>
</evidence>
<keyword evidence="5" id="KW-1185">Reference proteome</keyword>
<dbReference type="Proteomes" id="UP000015453">
    <property type="component" value="Unassembled WGS sequence"/>
</dbReference>
<dbReference type="InterPro" id="IPR021410">
    <property type="entry name" value="FAF"/>
</dbReference>
<dbReference type="PANTHER" id="PTHR33155:SF4">
    <property type="entry name" value="PROTEIN FANTASTIC FOUR 3"/>
    <property type="match status" value="1"/>
</dbReference>
<comment type="caution">
    <text evidence="4">The sequence shown here is derived from an EMBL/GenBank/DDBJ whole genome shotgun (WGS) entry which is preliminary data.</text>
</comment>
<reference evidence="4 5" key="1">
    <citation type="journal article" date="2013" name="BMC Genomics">
        <title>The miniature genome of a carnivorous plant Genlisea aurea contains a low number of genes and short non-coding sequences.</title>
        <authorList>
            <person name="Leushkin E.V."/>
            <person name="Sutormin R.A."/>
            <person name="Nabieva E.R."/>
            <person name="Penin A.A."/>
            <person name="Kondrashov A.S."/>
            <person name="Logacheva M.D."/>
        </authorList>
    </citation>
    <scope>NUCLEOTIDE SEQUENCE [LARGE SCALE GENOMIC DNA]</scope>
</reference>
<gene>
    <name evidence="4" type="ORF">M569_03695</name>
</gene>
<proteinExistence type="inferred from homology"/>
<feature type="compositionally biased region" description="Basic and acidic residues" evidence="2">
    <location>
        <begin position="1"/>
        <end position="10"/>
    </location>
</feature>
<dbReference type="InterPro" id="IPR046431">
    <property type="entry name" value="FAF_dom"/>
</dbReference>